<gene>
    <name evidence="1" type="ORF">Pmani_016240</name>
</gene>
<dbReference type="AlphaFoldDB" id="A0AAE1PQN3"/>
<keyword evidence="2" id="KW-1185">Reference proteome</keyword>
<dbReference type="EMBL" id="JAWZYT010001422">
    <property type="protein sequence ID" value="KAK4312311.1"/>
    <property type="molecule type" value="Genomic_DNA"/>
</dbReference>
<comment type="caution">
    <text evidence="1">The sequence shown here is derived from an EMBL/GenBank/DDBJ whole genome shotgun (WGS) entry which is preliminary data.</text>
</comment>
<evidence type="ECO:0000313" key="1">
    <source>
        <dbReference type="EMBL" id="KAK4312311.1"/>
    </source>
</evidence>
<proteinExistence type="predicted"/>
<protein>
    <submittedName>
        <fullName evidence="1">Uncharacterized protein</fullName>
    </submittedName>
</protein>
<name>A0AAE1PQN3_9EUCA</name>
<reference evidence="1" key="1">
    <citation type="submission" date="2023-11" db="EMBL/GenBank/DDBJ databases">
        <title>Genome assemblies of two species of porcelain crab, Petrolisthes cinctipes and Petrolisthes manimaculis (Anomura: Porcellanidae).</title>
        <authorList>
            <person name="Angst P."/>
        </authorList>
    </citation>
    <scope>NUCLEOTIDE SEQUENCE</scope>
    <source>
        <strain evidence="1">PB745_02</strain>
        <tissue evidence="1">Gill</tissue>
    </source>
</reference>
<organism evidence="1 2">
    <name type="scientific">Petrolisthes manimaculis</name>
    <dbReference type="NCBI Taxonomy" id="1843537"/>
    <lineage>
        <taxon>Eukaryota</taxon>
        <taxon>Metazoa</taxon>
        <taxon>Ecdysozoa</taxon>
        <taxon>Arthropoda</taxon>
        <taxon>Crustacea</taxon>
        <taxon>Multicrustacea</taxon>
        <taxon>Malacostraca</taxon>
        <taxon>Eumalacostraca</taxon>
        <taxon>Eucarida</taxon>
        <taxon>Decapoda</taxon>
        <taxon>Pleocyemata</taxon>
        <taxon>Anomura</taxon>
        <taxon>Galatheoidea</taxon>
        <taxon>Porcellanidae</taxon>
        <taxon>Petrolisthes</taxon>
    </lineage>
</organism>
<sequence length="158" mass="17210">MEQCDKEVADRAEVEDGCIMLEGRVRRVGECDTEFRGSDVAVGRGKTDEVERGDTGVLERDEARAVEKDETFVVEKDDADVMERDETGEEETDVAGVAVMCVGGTEASMLDDGTVVVEFGKMDVFEGETGVVVEVVIVDEEVVEKEVADVVVVGREVR</sequence>
<evidence type="ECO:0000313" key="2">
    <source>
        <dbReference type="Proteomes" id="UP001292094"/>
    </source>
</evidence>
<accession>A0AAE1PQN3</accession>
<dbReference type="Proteomes" id="UP001292094">
    <property type="component" value="Unassembled WGS sequence"/>
</dbReference>